<dbReference type="Pfam" id="PF01917">
    <property type="entry name" value="Flagellin_arch-type"/>
    <property type="match status" value="1"/>
</dbReference>
<gene>
    <name evidence="2" type="ORF">NEF87_004453</name>
</gene>
<keyword evidence="3" id="KW-1185">Reference proteome</keyword>
<reference evidence="2" key="1">
    <citation type="submission" date="2022-09" db="EMBL/GenBank/DDBJ databases">
        <title>Actin cytoskeleton and complex cell architecture in an #Asgard archaeon.</title>
        <authorList>
            <person name="Ponce Toledo R.I."/>
            <person name="Schleper C."/>
            <person name="Rodrigues Oliveira T."/>
            <person name="Wollweber F."/>
            <person name="Xu J."/>
            <person name="Rittmann S."/>
            <person name="Klingl A."/>
            <person name="Pilhofer M."/>
        </authorList>
    </citation>
    <scope>NUCLEOTIDE SEQUENCE</scope>
    <source>
        <strain evidence="2">B-35</strain>
    </source>
</reference>
<organism evidence="2 3">
    <name type="scientific">Candidatus Lokiarchaeum ossiferum</name>
    <dbReference type="NCBI Taxonomy" id="2951803"/>
    <lineage>
        <taxon>Archaea</taxon>
        <taxon>Promethearchaeati</taxon>
        <taxon>Promethearchaeota</taxon>
        <taxon>Promethearchaeia</taxon>
        <taxon>Promethearchaeales</taxon>
        <taxon>Promethearchaeaceae</taxon>
        <taxon>Candidatus Lokiarchaeum</taxon>
    </lineage>
</organism>
<dbReference type="Proteomes" id="UP001208689">
    <property type="component" value="Chromosome"/>
</dbReference>
<keyword evidence="1" id="KW-0812">Transmembrane</keyword>
<evidence type="ECO:0008006" key="4">
    <source>
        <dbReference type="Google" id="ProtNLM"/>
    </source>
</evidence>
<protein>
    <recommendedName>
        <fullName evidence="4">Flagellin</fullName>
    </recommendedName>
</protein>
<name>A0ABY6HXQ5_9ARCH</name>
<evidence type="ECO:0000256" key="1">
    <source>
        <dbReference type="SAM" id="Phobius"/>
    </source>
</evidence>
<accession>A0ABY6HXQ5</accession>
<dbReference type="InterPro" id="IPR002774">
    <property type="entry name" value="Flagellin_arc-type"/>
</dbReference>
<proteinExistence type="predicted"/>
<evidence type="ECO:0000313" key="2">
    <source>
        <dbReference type="EMBL" id="UYP48168.1"/>
    </source>
</evidence>
<evidence type="ECO:0000313" key="3">
    <source>
        <dbReference type="Proteomes" id="UP001208689"/>
    </source>
</evidence>
<feature type="transmembrane region" description="Helical" evidence="1">
    <location>
        <begin position="21"/>
        <end position="45"/>
    </location>
</feature>
<keyword evidence="1" id="KW-1133">Transmembrane helix</keyword>
<dbReference type="EMBL" id="CP104013">
    <property type="protein sequence ID" value="UYP48168.1"/>
    <property type="molecule type" value="Genomic_DNA"/>
</dbReference>
<sequence>MRNFGKILSFRDDMKKKASQGMTAAIILIAFIITASGIAFVILSLGTEMSLELDKIGEEGKNSASSSFKVEGNIVVGYVEDPQGSTKNITTYVFNLALILDSGKINMKSNAITMWIKVGSAEETELSEADWSGGYLTGARASILNQYDMEFINSNSDEIAESGELVRMYVSSTVALGAEPGTRVYIILNSETCTLKINKVIPDGLNIGSNML</sequence>
<keyword evidence="1" id="KW-0472">Membrane</keyword>